<dbReference type="PANTHER" id="PTHR42681">
    <property type="entry name" value="MALONYL-COA-ACYL CARRIER PROTEIN TRANSACYLASE, MITOCHONDRIAL"/>
    <property type="match status" value="1"/>
</dbReference>
<reference evidence="7" key="1">
    <citation type="submission" date="2018-06" db="EMBL/GenBank/DDBJ databases">
        <authorList>
            <person name="Zhirakovskaya E."/>
        </authorList>
    </citation>
    <scope>NUCLEOTIDE SEQUENCE</scope>
</reference>
<evidence type="ECO:0000256" key="3">
    <source>
        <dbReference type="ARBA" id="ARBA00022679"/>
    </source>
</evidence>
<dbReference type="Pfam" id="PF00698">
    <property type="entry name" value="Acyl_transf_1"/>
    <property type="match status" value="1"/>
</dbReference>
<gene>
    <name evidence="7" type="ORF">MNBD_DELTA01-1688</name>
</gene>
<keyword evidence="4 7" id="KW-0012">Acyltransferase</keyword>
<dbReference type="SMART" id="SM00827">
    <property type="entry name" value="PKS_AT"/>
    <property type="match status" value="1"/>
</dbReference>
<dbReference type="Gene3D" id="3.40.366.10">
    <property type="entry name" value="Malonyl-Coenzyme A Acyl Carrier Protein, domain 2"/>
    <property type="match status" value="1"/>
</dbReference>
<dbReference type="EC" id="2.3.1.39" evidence="2"/>
<evidence type="ECO:0000256" key="5">
    <source>
        <dbReference type="ARBA" id="ARBA00048462"/>
    </source>
</evidence>
<evidence type="ECO:0000256" key="2">
    <source>
        <dbReference type="ARBA" id="ARBA00013258"/>
    </source>
</evidence>
<dbReference type="GO" id="GO:0004314">
    <property type="term" value="F:[acyl-carrier-protein] S-malonyltransferase activity"/>
    <property type="evidence" value="ECO:0007669"/>
    <property type="project" value="UniProtKB-EC"/>
</dbReference>
<feature type="domain" description="Malonyl-CoA:ACP transacylase (MAT)" evidence="6">
    <location>
        <begin position="7"/>
        <end position="316"/>
    </location>
</feature>
<dbReference type="SUPFAM" id="SSF52151">
    <property type="entry name" value="FabD/lysophospholipase-like"/>
    <property type="match status" value="1"/>
</dbReference>
<dbReference type="InterPro" id="IPR001227">
    <property type="entry name" value="Ac_transferase_dom_sf"/>
</dbReference>
<accession>A0A3B0R0C7</accession>
<dbReference type="InterPro" id="IPR016036">
    <property type="entry name" value="Malonyl_transacylase_ACP-bd"/>
</dbReference>
<dbReference type="NCBIfam" id="TIGR00128">
    <property type="entry name" value="fabD"/>
    <property type="match status" value="1"/>
</dbReference>
<dbReference type="PANTHER" id="PTHR42681:SF1">
    <property type="entry name" value="MALONYL-COA-ACYL CARRIER PROTEIN TRANSACYLASE, MITOCHONDRIAL"/>
    <property type="match status" value="1"/>
</dbReference>
<organism evidence="7">
    <name type="scientific">hydrothermal vent metagenome</name>
    <dbReference type="NCBI Taxonomy" id="652676"/>
    <lineage>
        <taxon>unclassified sequences</taxon>
        <taxon>metagenomes</taxon>
        <taxon>ecological metagenomes</taxon>
    </lineage>
</organism>
<dbReference type="FunFam" id="3.30.70.250:FF:000001">
    <property type="entry name" value="Malonyl CoA-acyl carrier protein transacylase"/>
    <property type="match status" value="1"/>
</dbReference>
<dbReference type="InterPro" id="IPR014043">
    <property type="entry name" value="Acyl_transferase_dom"/>
</dbReference>
<evidence type="ECO:0000259" key="6">
    <source>
        <dbReference type="SMART" id="SM00827"/>
    </source>
</evidence>
<dbReference type="InterPro" id="IPR016035">
    <property type="entry name" value="Acyl_Trfase/lysoPLipase"/>
</dbReference>
<proteinExistence type="inferred from homology"/>
<dbReference type="Gene3D" id="3.30.70.250">
    <property type="entry name" value="Malonyl-CoA ACP transacylase, ACP-binding"/>
    <property type="match status" value="1"/>
</dbReference>
<protein>
    <recommendedName>
        <fullName evidence="2">[acyl-carrier-protein] S-malonyltransferase</fullName>
        <ecNumber evidence="2">2.3.1.39</ecNumber>
    </recommendedName>
</protein>
<dbReference type="GO" id="GO:0006633">
    <property type="term" value="P:fatty acid biosynthetic process"/>
    <property type="evidence" value="ECO:0007669"/>
    <property type="project" value="TreeGrafter"/>
</dbReference>
<sequence>MNNIAYIFPGQGSQKVGMGKDLFDNYEVAREVYKEANEVLGFDLAKLCFEGPKEELDKTENTQPAILATSIAALRVLDKERKIEPSFVAGHSLGEYTALVCAGVLEFADALRLVRLRGQFMQEAVAEGEGAMTAVLGLDSEKIWDICKDACTDDEAVVPANINSPVQVVISGHKAAVERAGAAAKEAGARRIIALPVSVPSHSPLMKPAAEKLAVELKKIKLNDFKVALVSNVEAAPVNIADSVPDLLVRQLTNPVRWVEIVQGLKDDGKIQVIVEIGPGKVLTNLIHRIDGQLVTVNVENTEDLVKAKNYLKKGRSSPVDFGV</sequence>
<dbReference type="AlphaFoldDB" id="A0A3B0R0C7"/>
<evidence type="ECO:0000256" key="4">
    <source>
        <dbReference type="ARBA" id="ARBA00023315"/>
    </source>
</evidence>
<dbReference type="InterPro" id="IPR050858">
    <property type="entry name" value="Mal-CoA-ACP_Trans/PKS_FabD"/>
</dbReference>
<dbReference type="GO" id="GO:0005829">
    <property type="term" value="C:cytosol"/>
    <property type="evidence" value="ECO:0007669"/>
    <property type="project" value="TreeGrafter"/>
</dbReference>
<dbReference type="SUPFAM" id="SSF55048">
    <property type="entry name" value="Probable ACP-binding domain of malonyl-CoA ACP transacylase"/>
    <property type="match status" value="1"/>
</dbReference>
<name>A0A3B0R0C7_9ZZZZ</name>
<dbReference type="PIRSF" id="PIRSF000446">
    <property type="entry name" value="Mct"/>
    <property type="match status" value="1"/>
</dbReference>
<comment type="catalytic activity">
    <reaction evidence="5">
        <text>holo-[ACP] + malonyl-CoA = malonyl-[ACP] + CoA</text>
        <dbReference type="Rhea" id="RHEA:41792"/>
        <dbReference type="Rhea" id="RHEA-COMP:9623"/>
        <dbReference type="Rhea" id="RHEA-COMP:9685"/>
        <dbReference type="ChEBI" id="CHEBI:57287"/>
        <dbReference type="ChEBI" id="CHEBI:57384"/>
        <dbReference type="ChEBI" id="CHEBI:64479"/>
        <dbReference type="ChEBI" id="CHEBI:78449"/>
        <dbReference type="EC" id="2.3.1.39"/>
    </reaction>
</comment>
<dbReference type="InterPro" id="IPR024925">
    <property type="entry name" value="Malonyl_CoA-ACP_transAc"/>
</dbReference>
<dbReference type="InterPro" id="IPR004410">
    <property type="entry name" value="Malonyl_CoA-ACP_transAc_FabD"/>
</dbReference>
<evidence type="ECO:0000256" key="1">
    <source>
        <dbReference type="ARBA" id="ARBA00008217"/>
    </source>
</evidence>
<evidence type="ECO:0000313" key="7">
    <source>
        <dbReference type="EMBL" id="VAV85177.1"/>
    </source>
</evidence>
<dbReference type="EMBL" id="UOEA01000083">
    <property type="protein sequence ID" value="VAV85177.1"/>
    <property type="molecule type" value="Genomic_DNA"/>
</dbReference>
<keyword evidence="3 7" id="KW-0808">Transferase</keyword>
<comment type="similarity">
    <text evidence="1">Belongs to the FabD family.</text>
</comment>